<name>A0A212D858_CEREH</name>
<dbReference type="EMBL" id="MKHE01000005">
    <property type="protein sequence ID" value="OWK14356.1"/>
    <property type="molecule type" value="Genomic_DNA"/>
</dbReference>
<dbReference type="Proteomes" id="UP000242450">
    <property type="component" value="Chromosome 5"/>
</dbReference>
<dbReference type="AlphaFoldDB" id="A0A212D858"/>
<reference evidence="1 2" key="1">
    <citation type="journal article" date="2018" name="Mol. Genet. Genomics">
        <title>The red deer Cervus elaphus genome CerEla1.0: sequencing, annotating, genes, and chromosomes.</title>
        <authorList>
            <person name="Bana N.A."/>
            <person name="Nyiri A."/>
            <person name="Nagy J."/>
            <person name="Frank K."/>
            <person name="Nagy T."/>
            <person name="Steger V."/>
            <person name="Schiller M."/>
            <person name="Lakatos P."/>
            <person name="Sugar L."/>
            <person name="Horn P."/>
            <person name="Barta E."/>
            <person name="Orosz L."/>
        </authorList>
    </citation>
    <scope>NUCLEOTIDE SEQUENCE [LARGE SCALE GENOMIC DNA]</scope>
    <source>
        <strain evidence="1">Hungarian</strain>
    </source>
</reference>
<evidence type="ECO:0000313" key="1">
    <source>
        <dbReference type="EMBL" id="OWK14356.1"/>
    </source>
</evidence>
<gene>
    <name evidence="1" type="ORF">Celaphus_00000499</name>
</gene>
<protein>
    <submittedName>
        <fullName evidence="1">Uncharacterized protein</fullName>
    </submittedName>
</protein>
<proteinExistence type="predicted"/>
<evidence type="ECO:0000313" key="2">
    <source>
        <dbReference type="Proteomes" id="UP000242450"/>
    </source>
</evidence>
<organism evidence="1 2">
    <name type="scientific">Cervus elaphus hippelaphus</name>
    <name type="common">European red deer</name>
    <dbReference type="NCBI Taxonomy" id="46360"/>
    <lineage>
        <taxon>Eukaryota</taxon>
        <taxon>Metazoa</taxon>
        <taxon>Chordata</taxon>
        <taxon>Craniata</taxon>
        <taxon>Vertebrata</taxon>
        <taxon>Euteleostomi</taxon>
        <taxon>Mammalia</taxon>
        <taxon>Eutheria</taxon>
        <taxon>Laurasiatheria</taxon>
        <taxon>Artiodactyla</taxon>
        <taxon>Ruminantia</taxon>
        <taxon>Pecora</taxon>
        <taxon>Cervidae</taxon>
        <taxon>Cervinae</taxon>
        <taxon>Cervus</taxon>
    </lineage>
</organism>
<keyword evidence="2" id="KW-1185">Reference proteome</keyword>
<sequence length="57" mass="7070">MFQKYLQQQWPVHCPQQFQNLPEFTLQGHLRHREHLDYKIQTKHQDFILLKSPKPLM</sequence>
<comment type="caution">
    <text evidence="1">The sequence shown here is derived from an EMBL/GenBank/DDBJ whole genome shotgun (WGS) entry which is preliminary data.</text>
</comment>
<accession>A0A212D858</accession>